<dbReference type="GO" id="GO:0005886">
    <property type="term" value="C:plasma membrane"/>
    <property type="evidence" value="ECO:0007669"/>
    <property type="project" value="UniProtKB-SubCell"/>
</dbReference>
<evidence type="ECO:0000259" key="8">
    <source>
        <dbReference type="PROSITE" id="PS50850"/>
    </source>
</evidence>
<feature type="transmembrane region" description="Helical" evidence="7">
    <location>
        <begin position="384"/>
        <end position="403"/>
    </location>
</feature>
<dbReference type="Proteomes" id="UP001183643">
    <property type="component" value="Unassembled WGS sequence"/>
</dbReference>
<feature type="transmembrane region" description="Helical" evidence="7">
    <location>
        <begin position="289"/>
        <end position="308"/>
    </location>
</feature>
<feature type="transmembrane region" description="Helical" evidence="7">
    <location>
        <begin position="225"/>
        <end position="247"/>
    </location>
</feature>
<dbReference type="InterPro" id="IPR036259">
    <property type="entry name" value="MFS_trans_sf"/>
</dbReference>
<keyword evidence="10" id="KW-1185">Reference proteome</keyword>
<evidence type="ECO:0000256" key="1">
    <source>
        <dbReference type="ARBA" id="ARBA00004651"/>
    </source>
</evidence>
<dbReference type="InterPro" id="IPR020846">
    <property type="entry name" value="MFS_dom"/>
</dbReference>
<dbReference type="InterPro" id="IPR010290">
    <property type="entry name" value="TM_effector"/>
</dbReference>
<feature type="transmembrane region" description="Helical" evidence="7">
    <location>
        <begin position="259"/>
        <end position="277"/>
    </location>
</feature>
<name>A0AAE3YKV5_9ACTN</name>
<accession>A0AAE3YKV5</accession>
<dbReference type="AlphaFoldDB" id="A0AAE3YKV5"/>
<dbReference type="PANTHER" id="PTHR23513:SF6">
    <property type="entry name" value="MAJOR FACILITATOR SUPERFAMILY ASSOCIATED DOMAIN-CONTAINING PROTEIN"/>
    <property type="match status" value="1"/>
</dbReference>
<keyword evidence="4 7" id="KW-0812">Transmembrane</keyword>
<feature type="domain" description="Major facilitator superfamily (MFS) profile" evidence="8">
    <location>
        <begin position="217"/>
        <end position="414"/>
    </location>
</feature>
<evidence type="ECO:0000256" key="5">
    <source>
        <dbReference type="ARBA" id="ARBA00022989"/>
    </source>
</evidence>
<dbReference type="PROSITE" id="PS50850">
    <property type="entry name" value="MFS"/>
    <property type="match status" value="1"/>
</dbReference>
<keyword evidence="3" id="KW-1003">Cell membrane</keyword>
<dbReference type="SUPFAM" id="SSF103473">
    <property type="entry name" value="MFS general substrate transporter"/>
    <property type="match status" value="1"/>
</dbReference>
<keyword evidence="5 7" id="KW-1133">Transmembrane helix</keyword>
<comment type="caution">
    <text evidence="9">The sequence shown here is derived from an EMBL/GenBank/DDBJ whole genome shotgun (WGS) entry which is preliminary data.</text>
</comment>
<evidence type="ECO:0000256" key="4">
    <source>
        <dbReference type="ARBA" id="ARBA00022692"/>
    </source>
</evidence>
<evidence type="ECO:0000256" key="3">
    <source>
        <dbReference type="ARBA" id="ARBA00022475"/>
    </source>
</evidence>
<feature type="transmembrane region" description="Helical" evidence="7">
    <location>
        <begin position="358"/>
        <end position="378"/>
    </location>
</feature>
<dbReference type="GO" id="GO:0022857">
    <property type="term" value="F:transmembrane transporter activity"/>
    <property type="evidence" value="ECO:0007669"/>
    <property type="project" value="InterPro"/>
</dbReference>
<dbReference type="Pfam" id="PF05977">
    <property type="entry name" value="MFS_3"/>
    <property type="match status" value="1"/>
</dbReference>
<evidence type="ECO:0000256" key="7">
    <source>
        <dbReference type="SAM" id="Phobius"/>
    </source>
</evidence>
<proteinExistence type="predicted"/>
<evidence type="ECO:0000256" key="6">
    <source>
        <dbReference type="ARBA" id="ARBA00023136"/>
    </source>
</evidence>
<comment type="subcellular location">
    <subcellularLocation>
        <location evidence="1">Cell membrane</location>
        <topology evidence="1">Multi-pass membrane protein</topology>
    </subcellularLocation>
</comment>
<protein>
    <submittedName>
        <fullName evidence="9">MFS family permease</fullName>
    </submittedName>
</protein>
<gene>
    <name evidence="9" type="ORF">J2S41_000831</name>
</gene>
<feature type="transmembrane region" description="Helical" evidence="7">
    <location>
        <begin position="51"/>
        <end position="73"/>
    </location>
</feature>
<keyword evidence="2" id="KW-0813">Transport</keyword>
<evidence type="ECO:0000256" key="2">
    <source>
        <dbReference type="ARBA" id="ARBA00022448"/>
    </source>
</evidence>
<feature type="transmembrane region" description="Helical" evidence="7">
    <location>
        <begin position="21"/>
        <end position="45"/>
    </location>
</feature>
<sequence length="414" mass="43468">MTLLAPRTLLRDRMFRRYWSAHVVSLTGEQITLLALPLLAVLTVGAGPAEMGYLTAASLLPTLFFSLVAGAWVDRRPIKRRVMIVTDLGRAALLVIVPVLAFAGVLELWHLYVIAFVTGTLTVFFDVANSSLFASVVRREDYIRANSLVNGARAAASVAGPSAGGLLVQILTAPVALIADALSYVGSALLLARIRPDERAAVAEAEDQSILGGLRYIARSVVLRSLLAGVTVLNLFNYIFSALFILYATTELGLSPGQLGVLLGLASVGTLIGAAITGPLTTRFGVGPVAVAGYILFPLPLVLVPLAAGGEPVIMAMLFAAEFLSGVGVMLLDIAVNSLQTAAAPLSRLSLISGARRTINYGIRPIGAVLGGILGETIGVRPALWIATVGAVTGVLFVLNSPIPRMRDLPEQQE</sequence>
<feature type="transmembrane region" description="Helical" evidence="7">
    <location>
        <begin position="85"/>
        <end position="106"/>
    </location>
</feature>
<reference evidence="9" key="1">
    <citation type="submission" date="2023-07" db="EMBL/GenBank/DDBJ databases">
        <title>Sequencing the genomes of 1000 actinobacteria strains.</title>
        <authorList>
            <person name="Klenk H.-P."/>
        </authorList>
    </citation>
    <scope>NUCLEOTIDE SEQUENCE</scope>
    <source>
        <strain evidence="9">DSM 44707</strain>
    </source>
</reference>
<keyword evidence="6 7" id="KW-0472">Membrane</keyword>
<organism evidence="9 10">
    <name type="scientific">Catenuloplanes atrovinosus</name>
    <dbReference type="NCBI Taxonomy" id="137266"/>
    <lineage>
        <taxon>Bacteria</taxon>
        <taxon>Bacillati</taxon>
        <taxon>Actinomycetota</taxon>
        <taxon>Actinomycetes</taxon>
        <taxon>Micromonosporales</taxon>
        <taxon>Micromonosporaceae</taxon>
        <taxon>Catenuloplanes</taxon>
    </lineage>
</organism>
<evidence type="ECO:0000313" key="9">
    <source>
        <dbReference type="EMBL" id="MDR7274053.1"/>
    </source>
</evidence>
<feature type="transmembrane region" description="Helical" evidence="7">
    <location>
        <begin position="314"/>
        <end position="337"/>
    </location>
</feature>
<evidence type="ECO:0000313" key="10">
    <source>
        <dbReference type="Proteomes" id="UP001183643"/>
    </source>
</evidence>
<dbReference type="EMBL" id="JAVDYB010000001">
    <property type="protein sequence ID" value="MDR7274053.1"/>
    <property type="molecule type" value="Genomic_DNA"/>
</dbReference>
<dbReference type="PANTHER" id="PTHR23513">
    <property type="entry name" value="INTEGRAL MEMBRANE EFFLUX PROTEIN-RELATED"/>
    <property type="match status" value="1"/>
</dbReference>
<dbReference type="CDD" id="cd06173">
    <property type="entry name" value="MFS_MefA_like"/>
    <property type="match status" value="1"/>
</dbReference>
<dbReference type="Gene3D" id="1.20.1250.20">
    <property type="entry name" value="MFS general substrate transporter like domains"/>
    <property type="match status" value="1"/>
</dbReference>